<dbReference type="RefSeq" id="WP_101934159.1">
    <property type="nucleotide sequence ID" value="NZ_CP018622.1"/>
</dbReference>
<proteinExistence type="predicted"/>
<accession>A0A2K9J6R9</accession>
<evidence type="ECO:0000313" key="2">
    <source>
        <dbReference type="EMBL" id="AUJ27023.1"/>
    </source>
</evidence>
<keyword evidence="1" id="KW-0812">Transmembrane</keyword>
<dbReference type="InterPro" id="IPR045919">
    <property type="entry name" value="DUF6338"/>
</dbReference>
<evidence type="ECO:0000313" key="3">
    <source>
        <dbReference type="Proteomes" id="UP000234237"/>
    </source>
</evidence>
<dbReference type="AlphaFoldDB" id="A0A2K9J6R9"/>
<dbReference type="Pfam" id="PF19865">
    <property type="entry name" value="DUF6338"/>
    <property type="match status" value="1"/>
</dbReference>
<evidence type="ECO:0000256" key="1">
    <source>
        <dbReference type="SAM" id="Phobius"/>
    </source>
</evidence>
<protein>
    <submittedName>
        <fullName evidence="2">Uncharacterized protein</fullName>
    </submittedName>
</protein>
<keyword evidence="1" id="KW-1133">Transmembrane helix</keyword>
<organism evidence="2 3">
    <name type="scientific">Virgibacillus dokdonensis</name>
    <dbReference type="NCBI Taxonomy" id="302167"/>
    <lineage>
        <taxon>Bacteria</taxon>
        <taxon>Bacillati</taxon>
        <taxon>Bacillota</taxon>
        <taxon>Bacilli</taxon>
        <taxon>Bacillales</taxon>
        <taxon>Bacillaceae</taxon>
        <taxon>Virgibacillus</taxon>
    </lineage>
</organism>
<name>A0A2K9J6R9_9BACI</name>
<sequence length="228" mass="26001">MTNFLGTVVFVLPGFLLYFWIQLFGVNPVVRHNTIQVTAISALLWLPVSVIVISILNGVSILFNFEASTISTLKDLEDTSGNLYYLTTFLLLSVLVSFIIAALWSKYIYSAFHLRLVNKVRKWRNAAEYSETPSVWEEVFLKNEAQVVEVGKIGDSHVEVGEIKKASRTFEPDRNLYLSDQKYYKDLIEKYDIPVSSTFVDTRTGIYVKVYESELIKKAIEKEDSTSS</sequence>
<gene>
    <name evidence="2" type="ORF">A21D_03989</name>
</gene>
<reference evidence="3" key="1">
    <citation type="submission" date="2016-11" db="EMBL/GenBank/DDBJ databases">
        <title>Complete genome sequence of Virgibacillus pantothenticus 21D, a halophilic bacterium isolated from the deep hypersaline anoxic basin Discovery in the Mediterranean Sea.</title>
        <authorList>
            <person name="Zeaiter Z."/>
            <person name="Booth J.M."/>
            <person name="Prosdocimi E.M."/>
            <person name="Mapelli F."/>
            <person name="Fusi M."/>
            <person name="Daffonchio D."/>
            <person name="Borin S."/>
            <person name="Crotti E."/>
        </authorList>
    </citation>
    <scope>NUCLEOTIDE SEQUENCE [LARGE SCALE GENOMIC DNA]</scope>
    <source>
        <strain evidence="3">21D</strain>
    </source>
</reference>
<dbReference type="Proteomes" id="UP000234237">
    <property type="component" value="Chromosome"/>
</dbReference>
<keyword evidence="1" id="KW-0472">Membrane</keyword>
<dbReference type="EMBL" id="CP018622">
    <property type="protein sequence ID" value="AUJ27023.1"/>
    <property type="molecule type" value="Genomic_DNA"/>
</dbReference>
<feature type="transmembrane region" description="Helical" evidence="1">
    <location>
        <begin position="42"/>
        <end position="63"/>
    </location>
</feature>
<feature type="transmembrane region" description="Helical" evidence="1">
    <location>
        <begin position="6"/>
        <end position="30"/>
    </location>
</feature>
<feature type="transmembrane region" description="Helical" evidence="1">
    <location>
        <begin position="83"/>
        <end position="105"/>
    </location>
</feature>
<dbReference type="KEGG" id="vpn:A21D_03989"/>